<dbReference type="InterPro" id="IPR049449">
    <property type="entry name" value="TesB_ACOT8-like_N"/>
</dbReference>
<dbReference type="PANTHER" id="PTHR38110:SF1">
    <property type="entry name" value="THIOESTERASE DOMAIN-CONTAINING PROTEIN"/>
    <property type="match status" value="1"/>
</dbReference>
<proteinExistence type="predicted"/>
<dbReference type="AlphaFoldDB" id="A0AAF0BXF8"/>
<dbReference type="PANTHER" id="PTHR38110">
    <property type="entry name" value="CHROMOSOME 23, WHOLE GENOME SHOTGUN SEQUENCE"/>
    <property type="match status" value="1"/>
</dbReference>
<name>A0AAF0BXF8_9ACTN</name>
<organism evidence="3 4">
    <name type="scientific">Iamia majanohamensis</name>
    <dbReference type="NCBI Taxonomy" id="467976"/>
    <lineage>
        <taxon>Bacteria</taxon>
        <taxon>Bacillati</taxon>
        <taxon>Actinomycetota</taxon>
        <taxon>Acidimicrobiia</taxon>
        <taxon>Acidimicrobiales</taxon>
        <taxon>Iamiaceae</taxon>
        <taxon>Iamia</taxon>
    </lineage>
</organism>
<dbReference type="InterPro" id="IPR042171">
    <property type="entry name" value="Acyl-CoA_hotdog"/>
</dbReference>
<dbReference type="InterPro" id="IPR049450">
    <property type="entry name" value="ACOT8-like_C"/>
</dbReference>
<dbReference type="Pfam" id="PF20789">
    <property type="entry name" value="4HBT_3C"/>
    <property type="match status" value="1"/>
</dbReference>
<dbReference type="Gene3D" id="2.40.160.210">
    <property type="entry name" value="Acyl-CoA thioesterase, double hotdog domain"/>
    <property type="match status" value="1"/>
</dbReference>
<dbReference type="InterPro" id="IPR029069">
    <property type="entry name" value="HotDog_dom_sf"/>
</dbReference>
<feature type="domain" description="Acyl-CoA thioesterase-like C-terminal" evidence="2">
    <location>
        <begin position="144"/>
        <end position="268"/>
    </location>
</feature>
<dbReference type="Proteomes" id="UP001216390">
    <property type="component" value="Chromosome"/>
</dbReference>
<reference evidence="3" key="1">
    <citation type="submission" date="2023-01" db="EMBL/GenBank/DDBJ databases">
        <title>The diversity of Class Acidimicrobiia in South China Sea sediment environments and the proposal of Iamia marina sp. nov., a novel species of the genus Iamia.</title>
        <authorList>
            <person name="He Y."/>
            <person name="Tian X."/>
        </authorList>
    </citation>
    <scope>NUCLEOTIDE SEQUENCE</scope>
    <source>
        <strain evidence="3">DSM 19957</strain>
    </source>
</reference>
<feature type="domain" description="Acyl-CoA thioesterase-like N-terminal HotDog" evidence="1">
    <location>
        <begin position="32"/>
        <end position="109"/>
    </location>
</feature>
<keyword evidence="4" id="KW-1185">Reference proteome</keyword>
<evidence type="ECO:0000313" key="4">
    <source>
        <dbReference type="Proteomes" id="UP001216390"/>
    </source>
</evidence>
<accession>A0AAF0BXF8</accession>
<dbReference type="RefSeq" id="WP_272738195.1">
    <property type="nucleotide sequence ID" value="NZ_CP116942.1"/>
</dbReference>
<gene>
    <name evidence="3" type="ORF">PO878_08045</name>
</gene>
<evidence type="ECO:0000313" key="3">
    <source>
        <dbReference type="EMBL" id="WCO68679.1"/>
    </source>
</evidence>
<dbReference type="InterPro" id="IPR052389">
    <property type="entry name" value="Sec_Metab_Biosynth-Assoc"/>
</dbReference>
<protein>
    <submittedName>
        <fullName evidence="3">Thioesterase family protein</fullName>
    </submittedName>
</protein>
<sequence length="275" mass="29042">MTSLFDECTAVRPGAADGTFATELRDEFTIVNGHPNGGYLLAVMGRAAVAALGEEDRHVVGSTTSYIAPPSTGPATVVTEVRRRGRTASQLHVVLVQDDEPKVEGLMTLAALDDGPPAWGHVAPPEMPDEETCRAATRSHRSPITGGEPPMARVVAQAFDPATLGWASGAPGGGGEMRAWLRMADDRPFDPLGLLFAVDALPPATFEVAMTGWVPTLSLTAYIRARPAPGPLRVRFRVGTIATGRADETCEVWDGADRLVAQSTQLAALRMPPAP</sequence>
<dbReference type="KEGG" id="ima:PO878_08045"/>
<dbReference type="EMBL" id="CP116942">
    <property type="protein sequence ID" value="WCO68679.1"/>
    <property type="molecule type" value="Genomic_DNA"/>
</dbReference>
<evidence type="ECO:0000259" key="1">
    <source>
        <dbReference type="Pfam" id="PF13622"/>
    </source>
</evidence>
<dbReference type="SUPFAM" id="SSF54637">
    <property type="entry name" value="Thioesterase/thiol ester dehydrase-isomerase"/>
    <property type="match status" value="2"/>
</dbReference>
<dbReference type="Pfam" id="PF13622">
    <property type="entry name" value="4HBT_3"/>
    <property type="match status" value="1"/>
</dbReference>
<evidence type="ECO:0000259" key="2">
    <source>
        <dbReference type="Pfam" id="PF20789"/>
    </source>
</evidence>